<proteinExistence type="predicted"/>
<gene>
    <name evidence="1" type="primary">Q7Z8E8</name>
</gene>
<sequence>MSLQELHSNLLGWHCRVICQSHVVVVLSAALLVYTIDRDCASPALPSSMSTAQCVLMLPAWPNGNFSSMPTVQSYIRCPPPLDPDDRPHHRHDPDLTLLTLDVRFPTRKSEGAQCAMFIPVSTITALAERPHPPSPYRKWGPAGTRIAHLGSGAPFFQFSPMGCSCAVTQRRNDPASDSNLNTRSPVLRVLVLDVHPWAGPGAAQRNTNTNTLLLLRDTAPEEDGVRTRLRSPRPSFPFAVSRRDLPVGRDDRRPTTVVLAEDGLVLLVRASRSEFRGG</sequence>
<evidence type="ECO:0000313" key="1">
    <source>
        <dbReference type="EMBL" id="VWO98975.1"/>
    </source>
</evidence>
<name>A0A5K1K0Q4_9APHY</name>
<protein>
    <submittedName>
        <fullName evidence="1">Cell surface hydrophobicity-associated protein</fullName>
    </submittedName>
</protein>
<dbReference type="EMBL" id="LR727308">
    <property type="protein sequence ID" value="VWO98975.1"/>
    <property type="molecule type" value="Genomic_DNA"/>
</dbReference>
<dbReference type="AlphaFoldDB" id="A0A5K1K0Q4"/>
<reference evidence="1" key="1">
    <citation type="submission" date="2019-10" db="EMBL/GenBank/DDBJ databases">
        <authorList>
            <person name="Nor Muhammad N."/>
        </authorList>
    </citation>
    <scope>NUCLEOTIDE SEQUENCE</scope>
</reference>
<organism evidence="1">
    <name type="scientific">Ganoderma boninense</name>
    <dbReference type="NCBI Taxonomy" id="34458"/>
    <lineage>
        <taxon>Eukaryota</taxon>
        <taxon>Fungi</taxon>
        <taxon>Dikarya</taxon>
        <taxon>Basidiomycota</taxon>
        <taxon>Agaricomycotina</taxon>
        <taxon>Agaricomycetes</taxon>
        <taxon>Polyporales</taxon>
        <taxon>Polyporaceae</taxon>
        <taxon>Ganoderma</taxon>
    </lineage>
</organism>
<accession>A0A5K1K0Q4</accession>